<evidence type="ECO:0000313" key="2">
    <source>
        <dbReference type="EMBL" id="AEW59941.1"/>
    </source>
</evidence>
<name>A0A0H3GNV8_KLEPH</name>
<dbReference type="RefSeq" id="WP_014342895.1">
    <property type="nucleotide sequence ID" value="NC_016845.1"/>
</dbReference>
<accession>A0A0H3GNV8</accession>
<feature type="coiled-coil region" evidence="1">
    <location>
        <begin position="7"/>
        <end position="34"/>
    </location>
</feature>
<dbReference type="RefSeq" id="YP_005225543.1">
    <property type="nucleotide sequence ID" value="NC_016845.1"/>
</dbReference>
<dbReference type="HOGENOM" id="CLU_3291131_0_0_6"/>
<gene>
    <name evidence="2" type="ordered locus">KPHS_12430</name>
</gene>
<dbReference type="EMBL" id="CP003200">
    <property type="protein sequence ID" value="AEW59941.1"/>
    <property type="molecule type" value="Genomic_DNA"/>
</dbReference>
<evidence type="ECO:0000313" key="3">
    <source>
        <dbReference type="Proteomes" id="UP000007841"/>
    </source>
</evidence>
<dbReference type="AlphaFoldDB" id="A0A0H3GNV8"/>
<keyword evidence="3" id="KW-1185">Reference proteome</keyword>
<evidence type="ECO:0000256" key="1">
    <source>
        <dbReference type="SAM" id="Coils"/>
    </source>
</evidence>
<dbReference type="GeneID" id="11846242"/>
<dbReference type="Proteomes" id="UP000007841">
    <property type="component" value="Chromosome"/>
</dbReference>
<keyword evidence="1" id="KW-0175">Coiled coil</keyword>
<sequence>MNKQQIIADMLKLADRLNEIVAGMEERKQTMLAEMHRKAA</sequence>
<protein>
    <submittedName>
        <fullName evidence="2">Uncharacterized protein</fullName>
    </submittedName>
</protein>
<dbReference type="KEGG" id="kpm:KPHS_12430"/>
<reference evidence="2 3" key="1">
    <citation type="journal article" date="2012" name="J. Bacteriol.">
        <title>Complete genome sequence of Klebsiella pneumoniae subsp. pneumoniae HS11286, a multidrug-resistant strain isolated from human sputum.</title>
        <authorList>
            <person name="Liu P."/>
            <person name="Li P."/>
            <person name="Jiang X."/>
            <person name="Bi D."/>
            <person name="Xie Y."/>
            <person name="Tai C."/>
            <person name="Deng Z."/>
            <person name="Rajakumar K."/>
            <person name="Ou H.Y."/>
        </authorList>
    </citation>
    <scope>NUCLEOTIDE SEQUENCE [LARGE SCALE GENOMIC DNA]</scope>
    <source>
        <strain evidence="2 3">HS11286</strain>
    </source>
</reference>
<organism evidence="2 3">
    <name type="scientific">Klebsiella pneumoniae subsp. pneumoniae (strain HS11286)</name>
    <dbReference type="NCBI Taxonomy" id="1125630"/>
    <lineage>
        <taxon>Bacteria</taxon>
        <taxon>Pseudomonadati</taxon>
        <taxon>Pseudomonadota</taxon>
        <taxon>Gammaproteobacteria</taxon>
        <taxon>Enterobacterales</taxon>
        <taxon>Enterobacteriaceae</taxon>
        <taxon>Klebsiella/Raoultella group</taxon>
        <taxon>Klebsiella</taxon>
        <taxon>Klebsiella pneumoniae complex</taxon>
    </lineage>
</organism>
<proteinExistence type="predicted"/>
<dbReference type="PATRIC" id="fig|1125630.4.peg.1206"/>